<feature type="transmembrane region" description="Helical" evidence="5">
    <location>
        <begin position="225"/>
        <end position="245"/>
    </location>
</feature>
<gene>
    <name evidence="8" type="ORF">PGLA2088_LOCUS35824</name>
</gene>
<feature type="signal peptide" evidence="6">
    <location>
        <begin position="1"/>
        <end position="20"/>
    </location>
</feature>
<feature type="transmembrane region" description="Helical" evidence="5">
    <location>
        <begin position="31"/>
        <end position="51"/>
    </location>
</feature>
<dbReference type="EMBL" id="CAJNNW010031952">
    <property type="protein sequence ID" value="CAE8710168.1"/>
    <property type="molecule type" value="Genomic_DNA"/>
</dbReference>
<feature type="transmembrane region" description="Helical" evidence="5">
    <location>
        <begin position="63"/>
        <end position="88"/>
    </location>
</feature>
<dbReference type="GO" id="GO:0015179">
    <property type="term" value="F:L-amino acid transmembrane transporter activity"/>
    <property type="evidence" value="ECO:0007669"/>
    <property type="project" value="TreeGrafter"/>
</dbReference>
<name>A0A813KQL8_POLGL</name>
<evidence type="ECO:0000256" key="4">
    <source>
        <dbReference type="ARBA" id="ARBA00023136"/>
    </source>
</evidence>
<feature type="transmembrane region" description="Helical" evidence="5">
    <location>
        <begin position="195"/>
        <end position="213"/>
    </location>
</feature>
<keyword evidence="4 5" id="KW-0472">Membrane</keyword>
<accession>A0A813KQL8</accession>
<feature type="non-terminal residue" evidence="8">
    <location>
        <position position="1"/>
    </location>
</feature>
<proteinExistence type="predicted"/>
<feature type="domain" description="Amino acid transporter transmembrane" evidence="7">
    <location>
        <begin position="5"/>
        <end position="279"/>
    </location>
</feature>
<evidence type="ECO:0000256" key="3">
    <source>
        <dbReference type="ARBA" id="ARBA00022989"/>
    </source>
</evidence>
<evidence type="ECO:0000256" key="2">
    <source>
        <dbReference type="ARBA" id="ARBA00022692"/>
    </source>
</evidence>
<feature type="transmembrane region" description="Helical" evidence="5">
    <location>
        <begin position="108"/>
        <end position="132"/>
    </location>
</feature>
<feature type="transmembrane region" description="Helical" evidence="5">
    <location>
        <begin position="144"/>
        <end position="167"/>
    </location>
</feature>
<evidence type="ECO:0000256" key="5">
    <source>
        <dbReference type="SAM" id="Phobius"/>
    </source>
</evidence>
<dbReference type="PANTHER" id="PTHR22950:SF461">
    <property type="entry name" value="AMINO ACID TRANSPORTER TRANSMEMBRANE DOMAIN-CONTAINING PROTEIN"/>
    <property type="match status" value="1"/>
</dbReference>
<dbReference type="AlphaFoldDB" id="A0A813KQL8"/>
<keyword evidence="2 5" id="KW-0812">Transmembrane</keyword>
<evidence type="ECO:0000313" key="8">
    <source>
        <dbReference type="EMBL" id="CAE8710168.1"/>
    </source>
</evidence>
<protein>
    <recommendedName>
        <fullName evidence="7">Amino acid transporter transmembrane domain-containing protein</fullName>
    </recommendedName>
</protein>
<dbReference type="Pfam" id="PF01490">
    <property type="entry name" value="Aa_trans"/>
    <property type="match status" value="1"/>
</dbReference>
<feature type="chain" id="PRO_5032496983" description="Amino acid transporter transmembrane domain-containing protein" evidence="6">
    <location>
        <begin position="21"/>
        <end position="326"/>
    </location>
</feature>
<dbReference type="GO" id="GO:0016020">
    <property type="term" value="C:membrane"/>
    <property type="evidence" value="ECO:0007669"/>
    <property type="project" value="UniProtKB-SubCell"/>
</dbReference>
<dbReference type="PANTHER" id="PTHR22950">
    <property type="entry name" value="AMINO ACID TRANSPORTER"/>
    <property type="match status" value="1"/>
</dbReference>
<evidence type="ECO:0000259" key="7">
    <source>
        <dbReference type="Pfam" id="PF01490"/>
    </source>
</evidence>
<reference evidence="8" key="1">
    <citation type="submission" date="2021-02" db="EMBL/GenBank/DDBJ databases">
        <authorList>
            <person name="Dougan E. K."/>
            <person name="Rhodes N."/>
            <person name="Thang M."/>
            <person name="Chan C."/>
        </authorList>
    </citation>
    <scope>NUCLEOTIDE SEQUENCE</scope>
</reference>
<keyword evidence="3 5" id="KW-1133">Transmembrane helix</keyword>
<dbReference type="InterPro" id="IPR013057">
    <property type="entry name" value="AA_transpt_TM"/>
</dbReference>
<evidence type="ECO:0000256" key="6">
    <source>
        <dbReference type="SAM" id="SignalP"/>
    </source>
</evidence>
<sequence length="326" mass="35243">VCLPLWMLLGAVIVVPFAGSSRTMGTYESLVWLNISALLGSVFIPLGYMMLQGTEKTRPPQSQFLAIAPLTIPHAWTGLSLFIFGFTSQFMLVEIIAEMADPAELPRAYAGISAPFQLVAFAVVGVGGYYFVGDAVQGMIIESLPFGGALTAACVCLVIHMLISYLIKGVVFCSSLQRLFDGAYASPTDARARSWVSWNAVVISTVACAWLFANLIPFFTEAVDLVGASVCPLSCWIIPIGMYLRCSWDAEDEKLRIGFLEGVLLVVELALALILMIFGTSSAAQRIVSGWQDFGFPFACHCQGLWSTCECSSGRIGMEYCNLTAT</sequence>
<evidence type="ECO:0000313" key="9">
    <source>
        <dbReference type="Proteomes" id="UP000626109"/>
    </source>
</evidence>
<dbReference type="Proteomes" id="UP000626109">
    <property type="component" value="Unassembled WGS sequence"/>
</dbReference>
<organism evidence="8 9">
    <name type="scientific">Polarella glacialis</name>
    <name type="common">Dinoflagellate</name>
    <dbReference type="NCBI Taxonomy" id="89957"/>
    <lineage>
        <taxon>Eukaryota</taxon>
        <taxon>Sar</taxon>
        <taxon>Alveolata</taxon>
        <taxon>Dinophyceae</taxon>
        <taxon>Suessiales</taxon>
        <taxon>Suessiaceae</taxon>
        <taxon>Polarella</taxon>
    </lineage>
</organism>
<evidence type="ECO:0000256" key="1">
    <source>
        <dbReference type="ARBA" id="ARBA00004141"/>
    </source>
</evidence>
<comment type="subcellular location">
    <subcellularLocation>
        <location evidence="1">Membrane</location>
        <topology evidence="1">Multi-pass membrane protein</topology>
    </subcellularLocation>
</comment>
<feature type="transmembrane region" description="Helical" evidence="5">
    <location>
        <begin position="257"/>
        <end position="278"/>
    </location>
</feature>
<keyword evidence="6" id="KW-0732">Signal</keyword>
<comment type="caution">
    <text evidence="8">The sequence shown here is derived from an EMBL/GenBank/DDBJ whole genome shotgun (WGS) entry which is preliminary data.</text>
</comment>